<sequence length="138" mass="15218">MKLVLDTNVLVTALRSPTGASAEVLRLVLRGQLAMAASIPIFLEYEAVLKRPEHLVGCGIDSSQVDRFLAALAGVIEPVTIRFLWRPILRDPNDDMVLEAAVNGQVDAIVTFNRRDFLPQALRFGLEIQAPAEVLERL</sequence>
<accession>A0ABV3PJR4</accession>
<evidence type="ECO:0000259" key="1">
    <source>
        <dbReference type="Pfam" id="PF13470"/>
    </source>
</evidence>
<dbReference type="Pfam" id="PF13470">
    <property type="entry name" value="PIN_3"/>
    <property type="match status" value="1"/>
</dbReference>
<gene>
    <name evidence="2" type="ORF">ABXS05_10075</name>
</gene>
<feature type="domain" description="PIN" evidence="1">
    <location>
        <begin position="2"/>
        <end position="115"/>
    </location>
</feature>
<evidence type="ECO:0000313" key="2">
    <source>
        <dbReference type="EMBL" id="MEW9305883.1"/>
    </source>
</evidence>
<comment type="caution">
    <text evidence="2">The sequence shown here is derived from an EMBL/GenBank/DDBJ whole genome shotgun (WGS) entry which is preliminary data.</text>
</comment>
<protein>
    <submittedName>
        <fullName evidence="2">Toxin-antitoxin system toxin component, PIN family</fullName>
    </submittedName>
</protein>
<dbReference type="PANTHER" id="PTHR34610">
    <property type="entry name" value="SSL7007 PROTEIN"/>
    <property type="match status" value="1"/>
</dbReference>
<evidence type="ECO:0000313" key="3">
    <source>
        <dbReference type="Proteomes" id="UP001555786"/>
    </source>
</evidence>
<dbReference type="InterPro" id="IPR029060">
    <property type="entry name" value="PIN-like_dom_sf"/>
</dbReference>
<dbReference type="EMBL" id="JBFNQD010000002">
    <property type="protein sequence ID" value="MEW9305883.1"/>
    <property type="molecule type" value="Genomic_DNA"/>
</dbReference>
<dbReference type="InterPro" id="IPR002850">
    <property type="entry name" value="PIN_toxin-like"/>
</dbReference>
<dbReference type="Proteomes" id="UP001555786">
    <property type="component" value="Unassembled WGS sequence"/>
</dbReference>
<name>A0ABV3PJR4_9HYPH</name>
<dbReference type="InterPro" id="IPR002716">
    <property type="entry name" value="PIN_dom"/>
</dbReference>
<organism evidence="2 3">
    <name type="scientific">Labrys neptuniae</name>
    <dbReference type="NCBI Taxonomy" id="376174"/>
    <lineage>
        <taxon>Bacteria</taxon>
        <taxon>Pseudomonadati</taxon>
        <taxon>Pseudomonadota</taxon>
        <taxon>Alphaproteobacteria</taxon>
        <taxon>Hyphomicrobiales</taxon>
        <taxon>Xanthobacteraceae</taxon>
        <taxon>Labrys</taxon>
    </lineage>
</organism>
<dbReference type="NCBIfam" id="TIGR00305">
    <property type="entry name" value="putative toxin-antitoxin system toxin component, PIN family"/>
    <property type="match status" value="1"/>
</dbReference>
<reference evidence="2 3" key="1">
    <citation type="submission" date="2024-07" db="EMBL/GenBank/DDBJ databases">
        <title>Description of Labrys sedimenti sp. nov., isolated from a diclofenac-degrading enrichment culture.</title>
        <authorList>
            <person name="Tancsics A."/>
            <person name="Csepanyi A."/>
        </authorList>
    </citation>
    <scope>NUCLEOTIDE SEQUENCE [LARGE SCALE GENOMIC DNA]</scope>
    <source>
        <strain evidence="2 3">LMG 23578</strain>
    </source>
</reference>
<dbReference type="SUPFAM" id="SSF88723">
    <property type="entry name" value="PIN domain-like"/>
    <property type="match status" value="1"/>
</dbReference>
<keyword evidence="3" id="KW-1185">Reference proteome</keyword>
<dbReference type="PANTHER" id="PTHR34610:SF3">
    <property type="entry name" value="SSL7007 PROTEIN"/>
    <property type="match status" value="1"/>
</dbReference>
<dbReference type="RefSeq" id="WP_367623788.1">
    <property type="nucleotide sequence ID" value="NZ_JBFNQD010000002.1"/>
</dbReference>
<proteinExistence type="predicted"/>